<evidence type="ECO:0000313" key="2">
    <source>
        <dbReference type="Proteomes" id="UP000030008"/>
    </source>
</evidence>
<accession>A0A099I5D7</accession>
<dbReference type="AlphaFoldDB" id="A0A099I5D7"/>
<gene>
    <name evidence="1" type="ORF">CIAN88_14490</name>
</gene>
<dbReference type="Pfam" id="PF07374">
    <property type="entry name" value="DUF1492"/>
    <property type="match status" value="1"/>
</dbReference>
<dbReference type="InterPro" id="IPR010861">
    <property type="entry name" value="DUF1492"/>
</dbReference>
<evidence type="ECO:0000313" key="1">
    <source>
        <dbReference type="EMBL" id="KGJ52457.1"/>
    </source>
</evidence>
<organism evidence="1 2">
    <name type="scientific">Clostridium innocuum</name>
    <dbReference type="NCBI Taxonomy" id="1522"/>
    <lineage>
        <taxon>Bacteria</taxon>
        <taxon>Bacillati</taxon>
        <taxon>Bacillota</taxon>
        <taxon>Clostridia</taxon>
        <taxon>Eubacteriales</taxon>
        <taxon>Clostridiaceae</taxon>
        <taxon>Clostridium</taxon>
    </lineage>
</organism>
<reference evidence="1 2" key="1">
    <citation type="submission" date="2014-08" db="EMBL/GenBank/DDBJ databases">
        <title>Clostridium innocuum, an unnegligible vancomycin-resistant pathogen causing extra-intestinal infections.</title>
        <authorList>
            <person name="Feng Y."/>
            <person name="Chiu C.-H."/>
        </authorList>
    </citation>
    <scope>NUCLEOTIDE SEQUENCE [LARGE SCALE GENOMIC DNA]</scope>
    <source>
        <strain evidence="1 2">AN88</strain>
    </source>
</reference>
<dbReference type="EMBL" id="JQIF01000065">
    <property type="protein sequence ID" value="KGJ52457.1"/>
    <property type="molecule type" value="Genomic_DNA"/>
</dbReference>
<dbReference type="Proteomes" id="UP000030008">
    <property type="component" value="Unassembled WGS sequence"/>
</dbReference>
<evidence type="ECO:0008006" key="3">
    <source>
        <dbReference type="Google" id="ProtNLM"/>
    </source>
</evidence>
<sequence>MTAKEYLSQARYLDNRIKSKLLQIDSLNELATRCTPSYSDMPKSPNREGSRMESAILDIIELEDEISKDVVELVALKKEIIEVIKQVSNTEYQTLLEERYLCFITWEQIAVDMGYELRYIHKLHGKALEEVKVPASYEGGHEMT</sequence>
<comment type="caution">
    <text evidence="1">The sequence shown here is derived from an EMBL/GenBank/DDBJ whole genome shotgun (WGS) entry which is preliminary data.</text>
</comment>
<protein>
    <recommendedName>
        <fullName evidence="3">DUF1492 domain-containing protein</fullName>
    </recommendedName>
</protein>
<dbReference type="RefSeq" id="WP_044906181.1">
    <property type="nucleotide sequence ID" value="NZ_JQIF01000065.1"/>
</dbReference>
<proteinExistence type="predicted"/>
<name>A0A099I5D7_CLOIN</name>